<sequence>MTLLPAGACPSRRASLPTYLTPFQPSAGAQEDAGGRPFLPIESKSSRGYAYVTRFTTGVSESSGSTSRSDEDQSRLGFGEEAHQSPNPSSTMLETRSQGRGGSSGSDNSEVSVANRRRGSSTNSKGHNVNFQRVCDDELTINNQVGDLPSNVAHLIGRTKQAECVRALHIIERKSYEDEDVWPTASSREGEDSSSQRSDGFDDHLWDHIMGNEQQRLSRLPTTTTTTTPLSCSIDSDSTLLVRRATDPALSTAHNPVLKCVRADANEHCKRVRQG</sequence>
<evidence type="ECO:0000256" key="1">
    <source>
        <dbReference type="SAM" id="MobiDB-lite"/>
    </source>
</evidence>
<feature type="compositionally biased region" description="Polar residues" evidence="1">
    <location>
        <begin position="120"/>
        <end position="129"/>
    </location>
</feature>
<proteinExistence type="predicted"/>
<feature type="region of interest" description="Disordered" evidence="1">
    <location>
        <begin position="178"/>
        <end position="205"/>
    </location>
</feature>
<accession>A0A7J6UA32</accession>
<gene>
    <name evidence="2" type="ORF">FOZ62_031502</name>
</gene>
<dbReference type="Proteomes" id="UP000574390">
    <property type="component" value="Unassembled WGS sequence"/>
</dbReference>
<evidence type="ECO:0000313" key="3">
    <source>
        <dbReference type="Proteomes" id="UP000574390"/>
    </source>
</evidence>
<feature type="region of interest" description="Disordered" evidence="1">
    <location>
        <begin position="1"/>
        <end position="43"/>
    </location>
</feature>
<protein>
    <submittedName>
        <fullName evidence="2">Uncharacterized protein</fullName>
    </submittedName>
</protein>
<comment type="caution">
    <text evidence="2">The sequence shown here is derived from an EMBL/GenBank/DDBJ whole genome shotgun (WGS) entry which is preliminary data.</text>
</comment>
<name>A0A7J6UA32_PEROL</name>
<feature type="compositionally biased region" description="Basic and acidic residues" evidence="1">
    <location>
        <begin position="68"/>
        <end position="83"/>
    </location>
</feature>
<dbReference type="AlphaFoldDB" id="A0A7J6UA32"/>
<reference evidence="2 3" key="1">
    <citation type="submission" date="2020-04" db="EMBL/GenBank/DDBJ databases">
        <title>Perkinsus olseni comparative genomics.</title>
        <authorList>
            <person name="Bogema D.R."/>
        </authorList>
    </citation>
    <scope>NUCLEOTIDE SEQUENCE [LARGE SCALE GENOMIC DNA]</scope>
    <source>
        <strain evidence="2">ATCC PRA-205</strain>
    </source>
</reference>
<feature type="compositionally biased region" description="Low complexity" evidence="1">
    <location>
        <begin position="58"/>
        <end position="67"/>
    </location>
</feature>
<feature type="region of interest" description="Disordered" evidence="1">
    <location>
        <begin position="58"/>
        <end position="129"/>
    </location>
</feature>
<dbReference type="EMBL" id="JABANM010001662">
    <property type="protein sequence ID" value="KAF4753880.1"/>
    <property type="molecule type" value="Genomic_DNA"/>
</dbReference>
<feature type="compositionally biased region" description="Polar residues" evidence="1">
    <location>
        <begin position="84"/>
        <end position="95"/>
    </location>
</feature>
<evidence type="ECO:0000313" key="2">
    <source>
        <dbReference type="EMBL" id="KAF4753880.1"/>
    </source>
</evidence>
<organism evidence="2 3">
    <name type="scientific">Perkinsus olseni</name>
    <name type="common">Perkinsus atlanticus</name>
    <dbReference type="NCBI Taxonomy" id="32597"/>
    <lineage>
        <taxon>Eukaryota</taxon>
        <taxon>Sar</taxon>
        <taxon>Alveolata</taxon>
        <taxon>Perkinsozoa</taxon>
        <taxon>Perkinsea</taxon>
        <taxon>Perkinsida</taxon>
        <taxon>Perkinsidae</taxon>
        <taxon>Perkinsus</taxon>
    </lineage>
</organism>